<dbReference type="EMBL" id="JAVRHN010000004">
    <property type="protein sequence ID" value="MDT0686148.1"/>
    <property type="molecule type" value="Genomic_DNA"/>
</dbReference>
<name>A0ABU3DR19_9FLAO</name>
<gene>
    <name evidence="2" type="ORF">RM541_07215</name>
</gene>
<keyword evidence="1" id="KW-0732">Signal</keyword>
<feature type="chain" id="PRO_5045920986" evidence="1">
    <location>
        <begin position="24"/>
        <end position="110"/>
    </location>
</feature>
<proteinExistence type="predicted"/>
<keyword evidence="3" id="KW-1185">Reference proteome</keyword>
<dbReference type="Proteomes" id="UP001253848">
    <property type="component" value="Unassembled WGS sequence"/>
</dbReference>
<comment type="caution">
    <text evidence="2">The sequence shown here is derived from an EMBL/GenBank/DDBJ whole genome shotgun (WGS) entry which is preliminary data.</text>
</comment>
<evidence type="ECO:0000256" key="1">
    <source>
        <dbReference type="SAM" id="SignalP"/>
    </source>
</evidence>
<sequence>MKRINFLMLMFIFCVGSVLSVNAKITTEDPSAVKNEIEKLLKDHDLKLEEDVVTNVLLTLNDDKELVVLLIECENKDVRAYIKSRLNYRKIKSSMESKFENFVMPVRIKA</sequence>
<protein>
    <submittedName>
        <fullName evidence="2">Uncharacterized protein</fullName>
    </submittedName>
</protein>
<accession>A0ABU3DR19</accession>
<evidence type="ECO:0000313" key="3">
    <source>
        <dbReference type="Proteomes" id="UP001253848"/>
    </source>
</evidence>
<reference evidence="2 3" key="1">
    <citation type="submission" date="2023-09" db="EMBL/GenBank/DDBJ databases">
        <authorList>
            <person name="Rey-Velasco X."/>
        </authorList>
    </citation>
    <scope>NUCLEOTIDE SEQUENCE [LARGE SCALE GENOMIC DNA]</scope>
    <source>
        <strain evidence="2 3">F225</strain>
    </source>
</reference>
<feature type="signal peptide" evidence="1">
    <location>
        <begin position="1"/>
        <end position="23"/>
    </location>
</feature>
<organism evidence="2 3">
    <name type="scientific">Autumnicola psychrophila</name>
    <dbReference type="NCBI Taxonomy" id="3075592"/>
    <lineage>
        <taxon>Bacteria</taxon>
        <taxon>Pseudomonadati</taxon>
        <taxon>Bacteroidota</taxon>
        <taxon>Flavobacteriia</taxon>
        <taxon>Flavobacteriales</taxon>
        <taxon>Flavobacteriaceae</taxon>
        <taxon>Autumnicola</taxon>
    </lineage>
</organism>
<evidence type="ECO:0000313" key="2">
    <source>
        <dbReference type="EMBL" id="MDT0686148.1"/>
    </source>
</evidence>
<dbReference type="RefSeq" id="WP_311499542.1">
    <property type="nucleotide sequence ID" value="NZ_JAVRHN010000004.1"/>
</dbReference>